<comment type="caution">
    <text evidence="1">The sequence shown here is derived from an EMBL/GenBank/DDBJ whole genome shotgun (WGS) entry which is preliminary data.</text>
</comment>
<dbReference type="AlphaFoldDB" id="A0A9P6IT76"/>
<dbReference type="Proteomes" id="UP000749646">
    <property type="component" value="Unassembled WGS sequence"/>
</dbReference>
<feature type="non-terminal residue" evidence="1">
    <location>
        <position position="169"/>
    </location>
</feature>
<protein>
    <submittedName>
        <fullName evidence="1">Uncharacterized protein</fullName>
    </submittedName>
</protein>
<name>A0A9P6IT76_9FUNG</name>
<reference evidence="1" key="1">
    <citation type="journal article" date="2020" name="Fungal Divers.">
        <title>Resolving the Mortierellaceae phylogeny through synthesis of multi-gene phylogenetics and phylogenomics.</title>
        <authorList>
            <person name="Vandepol N."/>
            <person name="Liber J."/>
            <person name="Desiro A."/>
            <person name="Na H."/>
            <person name="Kennedy M."/>
            <person name="Barry K."/>
            <person name="Grigoriev I.V."/>
            <person name="Miller A.N."/>
            <person name="O'Donnell K."/>
            <person name="Stajich J.E."/>
            <person name="Bonito G."/>
        </authorList>
    </citation>
    <scope>NUCLEOTIDE SEQUENCE</scope>
    <source>
        <strain evidence="1">MES-2147</strain>
    </source>
</reference>
<dbReference type="OrthoDB" id="2443471at2759"/>
<sequence length="169" mass="19450">MAVELVKKFKQNYYYSILKACGRPGTQAQEPSLEDQLRLIPMTWLNIQGYTIQRSFKLFQESIRQQQQHLCEESTPFKTSPTLDYIAENLSSLGMSESESDKLQYSDGYESRLSQVVKDAYPGAPETTLQYYLAQDNDIGPSNLIRAKVKEIQYHQDFASCFRSTYSSQ</sequence>
<accession>A0A9P6IT76</accession>
<evidence type="ECO:0000313" key="2">
    <source>
        <dbReference type="Proteomes" id="UP000749646"/>
    </source>
</evidence>
<dbReference type="EMBL" id="JAAAHW010008115">
    <property type="protein sequence ID" value="KAF9945096.1"/>
    <property type="molecule type" value="Genomic_DNA"/>
</dbReference>
<gene>
    <name evidence="1" type="ORF">BGZ65_011183</name>
</gene>
<keyword evidence="2" id="KW-1185">Reference proteome</keyword>
<organism evidence="1 2">
    <name type="scientific">Modicella reniformis</name>
    <dbReference type="NCBI Taxonomy" id="1440133"/>
    <lineage>
        <taxon>Eukaryota</taxon>
        <taxon>Fungi</taxon>
        <taxon>Fungi incertae sedis</taxon>
        <taxon>Mucoromycota</taxon>
        <taxon>Mortierellomycotina</taxon>
        <taxon>Mortierellomycetes</taxon>
        <taxon>Mortierellales</taxon>
        <taxon>Mortierellaceae</taxon>
        <taxon>Modicella</taxon>
    </lineage>
</organism>
<proteinExistence type="predicted"/>
<evidence type="ECO:0000313" key="1">
    <source>
        <dbReference type="EMBL" id="KAF9945096.1"/>
    </source>
</evidence>